<evidence type="ECO:0000256" key="1">
    <source>
        <dbReference type="ARBA" id="ARBA00004613"/>
    </source>
</evidence>
<keyword evidence="3 7" id="KW-0732">Signal</keyword>
<dbReference type="EMBL" id="EAAA01000686">
    <property type="status" value="NOT_ANNOTATED_CDS"/>
    <property type="molecule type" value="Genomic_DNA"/>
</dbReference>
<evidence type="ECO:0000313" key="10">
    <source>
        <dbReference type="Proteomes" id="UP000008144"/>
    </source>
</evidence>
<dbReference type="PANTHER" id="PTHR22906">
    <property type="entry name" value="PROPERDIN"/>
    <property type="match status" value="1"/>
</dbReference>
<dbReference type="GO" id="GO:0030414">
    <property type="term" value="F:peptidase inhibitor activity"/>
    <property type="evidence" value="ECO:0007669"/>
    <property type="project" value="InterPro"/>
</dbReference>
<keyword evidence="2" id="KW-0964">Secreted</keyword>
<dbReference type="InterPro" id="IPR052065">
    <property type="entry name" value="Compl_asym_regulator"/>
</dbReference>
<evidence type="ECO:0000256" key="6">
    <source>
        <dbReference type="SAM" id="MobiDB-lite"/>
    </source>
</evidence>
<reference evidence="9" key="2">
    <citation type="journal article" date="2008" name="Genome Biol.">
        <title>Improved genome assembly and evidence-based global gene model set for the chordate Ciona intestinalis: new insight into intron and operon populations.</title>
        <authorList>
            <person name="Satou Y."/>
            <person name="Mineta K."/>
            <person name="Ogasawara M."/>
            <person name="Sasakura Y."/>
            <person name="Shoguchi E."/>
            <person name="Ueno K."/>
            <person name="Yamada L."/>
            <person name="Matsumoto J."/>
            <person name="Wasserscheid J."/>
            <person name="Dewar K."/>
            <person name="Wiley G.B."/>
            <person name="Macmil S.L."/>
            <person name="Roe B.A."/>
            <person name="Zeller R.W."/>
            <person name="Hastings K.E."/>
            <person name="Lemaire P."/>
            <person name="Lindquist E."/>
            <person name="Endo T."/>
            <person name="Hotta K."/>
            <person name="Inaba K."/>
        </authorList>
    </citation>
    <scope>NUCLEOTIDE SEQUENCE [LARGE SCALE GENOMIC DNA]</scope>
    <source>
        <strain evidence="9">wild type</strain>
    </source>
</reference>
<dbReference type="SMART" id="SM00209">
    <property type="entry name" value="TSP1"/>
    <property type="match status" value="3"/>
</dbReference>
<dbReference type="PROSITE" id="PS50092">
    <property type="entry name" value="TSP1"/>
    <property type="match status" value="3"/>
</dbReference>
<dbReference type="RefSeq" id="XP_002130909.1">
    <property type="nucleotide sequence ID" value="XM_002130873.4"/>
</dbReference>
<dbReference type="Proteomes" id="UP000008144">
    <property type="component" value="Chromosome 11"/>
</dbReference>
<dbReference type="KEGG" id="cin:100186453"/>
<accession>A0A1W2WGU0</accession>
<feature type="domain" description="WAP" evidence="8">
    <location>
        <begin position="459"/>
        <end position="499"/>
    </location>
</feature>
<proteinExistence type="predicted"/>
<dbReference type="GeneTree" id="ENSGT00660000096963"/>
<evidence type="ECO:0000259" key="8">
    <source>
        <dbReference type="Pfam" id="PF00095"/>
    </source>
</evidence>
<dbReference type="PANTHER" id="PTHR22906:SF43">
    <property type="entry name" value="PROPERDIN"/>
    <property type="match status" value="1"/>
</dbReference>
<dbReference type="InParanoid" id="H2XNW1"/>
<dbReference type="Pfam" id="PF00090">
    <property type="entry name" value="TSP_1"/>
    <property type="match status" value="3"/>
</dbReference>
<dbReference type="SUPFAM" id="SSF82895">
    <property type="entry name" value="TSP-1 type 1 repeat"/>
    <property type="match status" value="3"/>
</dbReference>
<dbReference type="Ensembl" id="ENSCINT00000031984.1">
    <property type="protein sequence ID" value="ENSCINP00000031344.1"/>
    <property type="gene ID" value="ENSCING00000021427.1"/>
</dbReference>
<keyword evidence="4" id="KW-0677">Repeat</keyword>
<reference evidence="10" key="1">
    <citation type="journal article" date="2002" name="Science">
        <title>The draft genome of Ciona intestinalis: insights into chordate and vertebrate origins.</title>
        <authorList>
            <person name="Dehal P."/>
            <person name="Satou Y."/>
            <person name="Campbell R.K."/>
            <person name="Chapman J."/>
            <person name="Degnan B."/>
            <person name="De Tomaso A."/>
            <person name="Davidson B."/>
            <person name="Di Gregorio A."/>
            <person name="Gelpke M."/>
            <person name="Goodstein D.M."/>
            <person name="Harafuji N."/>
            <person name="Hastings K.E."/>
            <person name="Ho I."/>
            <person name="Hotta K."/>
            <person name="Huang W."/>
            <person name="Kawashima T."/>
            <person name="Lemaire P."/>
            <person name="Martinez D."/>
            <person name="Meinertzhagen I.A."/>
            <person name="Necula S."/>
            <person name="Nonaka M."/>
            <person name="Putnam N."/>
            <person name="Rash S."/>
            <person name="Saiga H."/>
            <person name="Satake M."/>
            <person name="Terry A."/>
            <person name="Yamada L."/>
            <person name="Wang H.G."/>
            <person name="Awazu S."/>
            <person name="Azumi K."/>
            <person name="Boore J."/>
            <person name="Branno M."/>
            <person name="Chin-Bow S."/>
            <person name="DeSantis R."/>
            <person name="Doyle S."/>
            <person name="Francino P."/>
            <person name="Keys D.N."/>
            <person name="Haga S."/>
            <person name="Hayashi H."/>
            <person name="Hino K."/>
            <person name="Imai K.S."/>
            <person name="Inaba K."/>
            <person name="Kano S."/>
            <person name="Kobayashi K."/>
            <person name="Kobayashi M."/>
            <person name="Lee B.I."/>
            <person name="Makabe K.W."/>
            <person name="Manohar C."/>
            <person name="Matassi G."/>
            <person name="Medina M."/>
            <person name="Mochizuki Y."/>
            <person name="Mount S."/>
            <person name="Morishita T."/>
            <person name="Miura S."/>
            <person name="Nakayama A."/>
            <person name="Nishizaka S."/>
            <person name="Nomoto H."/>
            <person name="Ohta F."/>
            <person name="Oishi K."/>
            <person name="Rigoutsos I."/>
            <person name="Sano M."/>
            <person name="Sasaki A."/>
            <person name="Sasakura Y."/>
            <person name="Shoguchi E."/>
            <person name="Shin-i T."/>
            <person name="Spagnuolo A."/>
            <person name="Stainier D."/>
            <person name="Suzuki M.M."/>
            <person name="Tassy O."/>
            <person name="Takatori N."/>
            <person name="Tokuoka M."/>
            <person name="Yagi K."/>
            <person name="Yoshizaki F."/>
            <person name="Wada S."/>
            <person name="Zhang C."/>
            <person name="Hyatt P.D."/>
            <person name="Larimer F."/>
            <person name="Detter C."/>
            <person name="Doggett N."/>
            <person name="Glavina T."/>
            <person name="Hawkins T."/>
            <person name="Richardson P."/>
            <person name="Lucas S."/>
            <person name="Kohara Y."/>
            <person name="Levine M."/>
            <person name="Satoh N."/>
            <person name="Rokhsar D.S."/>
        </authorList>
    </citation>
    <scope>NUCLEOTIDE SEQUENCE [LARGE SCALE GENOMIC DNA]</scope>
</reference>
<evidence type="ECO:0000256" key="3">
    <source>
        <dbReference type="ARBA" id="ARBA00022729"/>
    </source>
</evidence>
<sequence>MHVIQLSLVLLFAATVSGNAFGLSEVLSFMRLRANAWPTPHSPPNSNGTRLQDNTTYSYTAWSNYTTCDKVCGGGLKTRSRRCLDDQGVSHHTTMCWQRSEPLTTQQLLRNYLRQTVESQTQPCNVRDCAVSEWSVWGECSQYCGGGWQNSTRTCLESDDQEQCNFQEIRRRSCNNGPCFQLTPWGAWGNCTRVCGAGFKHRSRQCVPNLAPNSPGYNHVEFIKNNLNSVLDSGVGNIVSPVGSVLSPNVIYALHYLQICTQQTTDTGFCNQVPCPSCPFNQQYFTCKPCNQECRRQTSVSNTLSIDLMRFFGSLTGCSNGCEAGCGCPVLTPHLGQDGRCYTFESQCPINQGIRIITNGARGQPFQVTIPPILNSHSTVFHYPTRTTTTTTPATTTTTPATTTTTTTAPSKPTCTPNVLIATRPGYIPCDCDGDLVVQACHALPDTSCPVICSVQTLSCPAISNVRKSECPTANNCDRDSMCAIGYLCCATSCGRQCVRGNGQLGK</sequence>
<dbReference type="Gene3D" id="2.20.100.10">
    <property type="entry name" value="Thrombospondin type-1 (TSP1) repeat"/>
    <property type="match status" value="3"/>
</dbReference>
<accession>H2XNW1</accession>
<evidence type="ECO:0000256" key="7">
    <source>
        <dbReference type="SAM" id="SignalP"/>
    </source>
</evidence>
<evidence type="ECO:0000256" key="2">
    <source>
        <dbReference type="ARBA" id="ARBA00022525"/>
    </source>
</evidence>
<protein>
    <submittedName>
        <fullName evidence="9">Coadhesin</fullName>
    </submittedName>
</protein>
<name>H2XNW1_CIOIN</name>
<feature type="chain" id="PRO_5014093632" evidence="7">
    <location>
        <begin position="19"/>
        <end position="507"/>
    </location>
</feature>
<feature type="signal peptide" evidence="7">
    <location>
        <begin position="1"/>
        <end position="18"/>
    </location>
</feature>
<reference evidence="9" key="4">
    <citation type="submission" date="2025-09" db="UniProtKB">
        <authorList>
            <consortium name="Ensembl"/>
        </authorList>
    </citation>
    <scope>IDENTIFICATION</scope>
</reference>
<keyword evidence="5" id="KW-1015">Disulfide bond</keyword>
<dbReference type="AlphaFoldDB" id="H2XNW1"/>
<dbReference type="InterPro" id="IPR000884">
    <property type="entry name" value="TSP1_rpt"/>
</dbReference>
<comment type="subcellular location">
    <subcellularLocation>
        <location evidence="1">Secreted</location>
    </subcellularLocation>
</comment>
<keyword evidence="10" id="KW-1185">Reference proteome</keyword>
<reference evidence="9" key="3">
    <citation type="submission" date="2025-08" db="UniProtKB">
        <authorList>
            <consortium name="Ensembl"/>
        </authorList>
    </citation>
    <scope>IDENTIFICATION</scope>
</reference>
<dbReference type="OrthoDB" id="9992430at2759"/>
<organism evidence="9 10">
    <name type="scientific">Ciona intestinalis</name>
    <name type="common">Transparent sea squirt</name>
    <name type="synonym">Ascidia intestinalis</name>
    <dbReference type="NCBI Taxonomy" id="7719"/>
    <lineage>
        <taxon>Eukaryota</taxon>
        <taxon>Metazoa</taxon>
        <taxon>Chordata</taxon>
        <taxon>Tunicata</taxon>
        <taxon>Ascidiacea</taxon>
        <taxon>Phlebobranchia</taxon>
        <taxon>Cionidae</taxon>
        <taxon>Ciona</taxon>
    </lineage>
</organism>
<evidence type="ECO:0000313" key="9">
    <source>
        <dbReference type="Ensembl" id="ENSCINP00000031344.1"/>
    </source>
</evidence>
<evidence type="ECO:0000256" key="5">
    <source>
        <dbReference type="ARBA" id="ARBA00023157"/>
    </source>
</evidence>
<dbReference type="Pfam" id="PF00095">
    <property type="entry name" value="WAP"/>
    <property type="match status" value="1"/>
</dbReference>
<feature type="region of interest" description="Disordered" evidence="6">
    <location>
        <begin position="385"/>
        <end position="410"/>
    </location>
</feature>
<evidence type="ECO:0000256" key="4">
    <source>
        <dbReference type="ARBA" id="ARBA00022737"/>
    </source>
</evidence>
<dbReference type="HOGENOM" id="CLU_537411_0_0_1"/>
<dbReference type="GeneID" id="100186453"/>
<gene>
    <name evidence="9" type="primary">LOC100186453</name>
</gene>
<dbReference type="GO" id="GO:0005576">
    <property type="term" value="C:extracellular region"/>
    <property type="evidence" value="ECO:0007669"/>
    <property type="project" value="InterPro"/>
</dbReference>
<dbReference type="InterPro" id="IPR036383">
    <property type="entry name" value="TSP1_rpt_sf"/>
</dbReference>
<dbReference type="InterPro" id="IPR008197">
    <property type="entry name" value="WAP_dom"/>
</dbReference>